<keyword evidence="2" id="KW-1185">Reference proteome</keyword>
<reference evidence="1" key="2">
    <citation type="submission" date="2023-01" db="EMBL/GenBank/DDBJ databases">
        <authorList>
            <person name="Sun Q."/>
            <person name="Evtushenko L."/>
        </authorList>
    </citation>
    <scope>NUCLEOTIDE SEQUENCE</scope>
    <source>
        <strain evidence="1">VKM B-2935</strain>
    </source>
</reference>
<evidence type="ECO:0000313" key="1">
    <source>
        <dbReference type="EMBL" id="GLK90913.1"/>
    </source>
</evidence>
<dbReference type="RefSeq" id="WP_271197077.1">
    <property type="nucleotide sequence ID" value="NZ_BSFN01000015.1"/>
</dbReference>
<dbReference type="AlphaFoldDB" id="A0A9W6NHA3"/>
<evidence type="ECO:0008006" key="3">
    <source>
        <dbReference type="Google" id="ProtNLM"/>
    </source>
</evidence>
<name>A0A9W6NHA3_9PSED</name>
<dbReference type="Proteomes" id="UP001143328">
    <property type="component" value="Unassembled WGS sequence"/>
</dbReference>
<sequence length="66" mass="6706">MDISSVGAAVSNAQSAKLQSDVSIKMLSKALDMQSEGAMALIEAIPDLSALSSNPPNLGNSIDVMA</sequence>
<evidence type="ECO:0000313" key="2">
    <source>
        <dbReference type="Proteomes" id="UP001143328"/>
    </source>
</evidence>
<dbReference type="Pfam" id="PF14070">
    <property type="entry name" value="YjfB_motility"/>
    <property type="match status" value="1"/>
</dbReference>
<reference evidence="1" key="1">
    <citation type="journal article" date="2014" name="Int. J. Syst. Evol. Microbiol.">
        <title>Complete genome sequence of Corynebacterium casei LMG S-19264T (=DSM 44701T), isolated from a smear-ripened cheese.</title>
        <authorList>
            <consortium name="US DOE Joint Genome Institute (JGI-PGF)"/>
            <person name="Walter F."/>
            <person name="Albersmeier A."/>
            <person name="Kalinowski J."/>
            <person name="Ruckert C."/>
        </authorList>
    </citation>
    <scope>NUCLEOTIDE SEQUENCE</scope>
    <source>
        <strain evidence="1">VKM B-2935</strain>
    </source>
</reference>
<dbReference type="EMBL" id="BSFN01000015">
    <property type="protein sequence ID" value="GLK90913.1"/>
    <property type="molecule type" value="Genomic_DNA"/>
</dbReference>
<proteinExistence type="predicted"/>
<gene>
    <name evidence="1" type="ORF">GCM10017655_39770</name>
</gene>
<accession>A0A9W6NHA3</accession>
<dbReference type="InterPro" id="IPR025906">
    <property type="entry name" value="YjfB_motility"/>
</dbReference>
<comment type="caution">
    <text evidence="1">The sequence shown here is derived from an EMBL/GenBank/DDBJ whole genome shotgun (WGS) entry which is preliminary data.</text>
</comment>
<protein>
    <recommendedName>
        <fullName evidence="3">Motility protein</fullName>
    </recommendedName>
</protein>
<organism evidence="1 2">
    <name type="scientific">Pseudomonas turukhanskensis</name>
    <dbReference type="NCBI Taxonomy" id="1806536"/>
    <lineage>
        <taxon>Bacteria</taxon>
        <taxon>Pseudomonadati</taxon>
        <taxon>Pseudomonadota</taxon>
        <taxon>Gammaproteobacteria</taxon>
        <taxon>Pseudomonadales</taxon>
        <taxon>Pseudomonadaceae</taxon>
        <taxon>Pseudomonas</taxon>
    </lineage>
</organism>